<protein>
    <submittedName>
        <fullName evidence="3">Transmembrane protein 62-like</fullName>
    </submittedName>
</protein>
<dbReference type="Pfam" id="PF00149">
    <property type="entry name" value="Metallophos"/>
    <property type="match status" value="1"/>
</dbReference>
<reference evidence="3" key="1">
    <citation type="submission" date="2021-05" db="EMBL/GenBank/DDBJ databases">
        <title>A free-living protist that lacks canonical eukaryotic 1 DNA replication and segregation systems.</title>
        <authorList>
            <person name="Salas-Leiva D.E."/>
            <person name="Tromer E.C."/>
            <person name="Curtis B.A."/>
            <person name="Jerlstrom-Hultqvist J."/>
            <person name="Kolisko M."/>
            <person name="Yi Z."/>
            <person name="Salas-Leiva J.S."/>
            <person name="Gallot-Lavallee L."/>
            <person name="Kops G.J.P.L."/>
            <person name="Archibald J.M."/>
            <person name="Simpson A.G.B."/>
            <person name="Roger A.J."/>
        </authorList>
    </citation>
    <scope>NUCLEOTIDE SEQUENCE</scope>
    <source>
        <strain evidence="3">BICM</strain>
    </source>
</reference>
<dbReference type="Gene3D" id="3.60.21.10">
    <property type="match status" value="1"/>
</dbReference>
<sequence length="780" mass="86136">MPHQAVLRSAPIHAEDARAHPVTRVHVPVLPGTAACSEAGAVSAMTVPERAKAILLNLPWPEKLGGAPKRPRTSTIIGTVRFRSILLSLFLICFILIPMPFVLRYSGIFFAYRSQDNVSFDATTPDDVVMADSFENIVWFLQSTDIHYKESSPHRHYNYRRFLERARDEWRPAFILNTGDTTDAIVSFPFVRGQLDSEWDSYVTDLEETGWGSPLRHIDVLGNHDAMNSGSPRSASSLFYERTPTGRAHFADETLTESVRGDQTVTLTVERRGDLLRFEFPMPLDNLTVLLMNLPQTDPGLTIPANFYGNLNAEQTMAIDESFPTDGMVITAGHQCARWTQMQTFDTRSFDGLMSRPNNALNLCGHIHSLGYSRFGSHHTPEIASSSFTRRRFQAVVVDHGLVSVHEHTLDTPALLLPSNPPQGHIVSAASPVHRVGQSTHIRALFTGDCPATATATIGDKTYPLFCTPIPEDYEYALPGTSSVNLLTAEWNPAELGDGLHRITFNVVANANGDTMSNSYEFSLDGTATPLDRVRWSIGLDHPSNTTNMFTHWTLFWAAVLITVLASVALTALLPIRLKLTTVRNEAGSHVEARWVRHPILIILAAVLIFAPNYVIKANREDWALVFSFCVVERGRVVFDTFFYLIPLIVTIVTVLPGTGLLAFISAYKGFRTHIHHVRRLNMGQLERGLLGLGSKGLPVQLIVDLGFAAVVLAVLTGIVLFMGVLYVLGALMWAPDVLSGLVTLVFSPALLLSHVLLLGAIVWEAMGVARLRLMPLTQV</sequence>
<dbReference type="InterPro" id="IPR004843">
    <property type="entry name" value="Calcineurin-like_PHP"/>
</dbReference>
<evidence type="ECO:0000256" key="1">
    <source>
        <dbReference type="SAM" id="Phobius"/>
    </source>
</evidence>
<dbReference type="PANTHER" id="PTHR14795:SF0">
    <property type="entry name" value="TRANSMEMBRANE PROTEIN 62"/>
    <property type="match status" value="1"/>
</dbReference>
<dbReference type="EMBL" id="JAHDYR010000005">
    <property type="protein sequence ID" value="KAG9396576.1"/>
    <property type="molecule type" value="Genomic_DNA"/>
</dbReference>
<dbReference type="AlphaFoldDB" id="A0A8J6C0H0"/>
<dbReference type="Proteomes" id="UP000717585">
    <property type="component" value="Unassembled WGS sequence"/>
</dbReference>
<feature type="transmembrane region" description="Helical" evidence="1">
    <location>
        <begin position="706"/>
        <end position="735"/>
    </location>
</feature>
<feature type="domain" description="Calcineurin-like phosphoesterase" evidence="2">
    <location>
        <begin position="140"/>
        <end position="369"/>
    </location>
</feature>
<evidence type="ECO:0000259" key="2">
    <source>
        <dbReference type="Pfam" id="PF00149"/>
    </source>
</evidence>
<gene>
    <name evidence="3" type="ORF">J8273_1584</name>
</gene>
<evidence type="ECO:0000313" key="4">
    <source>
        <dbReference type="Proteomes" id="UP000717585"/>
    </source>
</evidence>
<organism evidence="3 4">
    <name type="scientific">Carpediemonas membranifera</name>
    <dbReference type="NCBI Taxonomy" id="201153"/>
    <lineage>
        <taxon>Eukaryota</taxon>
        <taxon>Metamonada</taxon>
        <taxon>Carpediemonas-like organisms</taxon>
        <taxon>Carpediemonas</taxon>
    </lineage>
</organism>
<dbReference type="InterPro" id="IPR029052">
    <property type="entry name" value="Metallo-depent_PP-like"/>
</dbReference>
<keyword evidence="4" id="KW-1185">Reference proteome</keyword>
<name>A0A8J6C0H0_9EUKA</name>
<keyword evidence="1 3" id="KW-0812">Transmembrane</keyword>
<proteinExistence type="predicted"/>
<feature type="transmembrane region" description="Helical" evidence="1">
    <location>
        <begin position="595"/>
        <end position="616"/>
    </location>
</feature>
<feature type="transmembrane region" description="Helical" evidence="1">
    <location>
        <begin position="85"/>
        <end position="103"/>
    </location>
</feature>
<feature type="transmembrane region" description="Helical" evidence="1">
    <location>
        <begin position="553"/>
        <end position="574"/>
    </location>
</feature>
<feature type="transmembrane region" description="Helical" evidence="1">
    <location>
        <begin position="642"/>
        <end position="665"/>
    </location>
</feature>
<dbReference type="PANTHER" id="PTHR14795">
    <property type="entry name" value="HELICASE RELATED"/>
    <property type="match status" value="1"/>
</dbReference>
<keyword evidence="1" id="KW-1133">Transmembrane helix</keyword>
<evidence type="ECO:0000313" key="3">
    <source>
        <dbReference type="EMBL" id="KAG9396576.1"/>
    </source>
</evidence>
<dbReference type="SUPFAM" id="SSF56300">
    <property type="entry name" value="Metallo-dependent phosphatases"/>
    <property type="match status" value="1"/>
</dbReference>
<accession>A0A8J6C0H0</accession>
<dbReference type="OrthoDB" id="27234at2759"/>
<comment type="caution">
    <text evidence="3">The sequence shown here is derived from an EMBL/GenBank/DDBJ whole genome shotgun (WGS) entry which is preliminary data.</text>
</comment>
<keyword evidence="1" id="KW-0472">Membrane</keyword>
<feature type="transmembrane region" description="Helical" evidence="1">
    <location>
        <begin position="741"/>
        <end position="764"/>
    </location>
</feature>
<dbReference type="GO" id="GO:0016787">
    <property type="term" value="F:hydrolase activity"/>
    <property type="evidence" value="ECO:0007669"/>
    <property type="project" value="InterPro"/>
</dbReference>